<dbReference type="InterPro" id="IPR008921">
    <property type="entry name" value="DNA_pol3_clamp-load_cplx_C"/>
</dbReference>
<evidence type="ECO:0000313" key="12">
    <source>
        <dbReference type="Proteomes" id="UP001596142"/>
    </source>
</evidence>
<evidence type="ECO:0000256" key="5">
    <source>
        <dbReference type="ARBA" id="ARBA00022705"/>
    </source>
</evidence>
<evidence type="ECO:0000256" key="6">
    <source>
        <dbReference type="ARBA" id="ARBA00022932"/>
    </source>
</evidence>
<protein>
    <recommendedName>
        <fullName evidence="2">DNA polymerase III subunit delta</fullName>
        <ecNumber evidence="1">2.7.7.7</ecNumber>
    </recommendedName>
</protein>
<dbReference type="Pfam" id="PF06144">
    <property type="entry name" value="DNA_pol3_delta"/>
    <property type="match status" value="1"/>
</dbReference>
<dbReference type="Proteomes" id="UP001596142">
    <property type="component" value="Unassembled WGS sequence"/>
</dbReference>
<evidence type="ECO:0000256" key="1">
    <source>
        <dbReference type="ARBA" id="ARBA00012417"/>
    </source>
</evidence>
<feature type="domain" description="DNA polymerase III delta N-terminal" evidence="9">
    <location>
        <begin position="19"/>
        <end position="143"/>
    </location>
</feature>
<comment type="catalytic activity">
    <reaction evidence="8">
        <text>DNA(n) + a 2'-deoxyribonucleoside 5'-triphosphate = DNA(n+1) + diphosphate</text>
        <dbReference type="Rhea" id="RHEA:22508"/>
        <dbReference type="Rhea" id="RHEA-COMP:17339"/>
        <dbReference type="Rhea" id="RHEA-COMP:17340"/>
        <dbReference type="ChEBI" id="CHEBI:33019"/>
        <dbReference type="ChEBI" id="CHEBI:61560"/>
        <dbReference type="ChEBI" id="CHEBI:173112"/>
        <dbReference type="EC" id="2.7.7.7"/>
    </reaction>
</comment>
<comment type="caution">
    <text evidence="11">The sequence shown here is derived from an EMBL/GenBank/DDBJ whole genome shotgun (WGS) entry which is preliminary data.</text>
</comment>
<dbReference type="InterPro" id="IPR005790">
    <property type="entry name" value="DNA_polIII_delta"/>
</dbReference>
<gene>
    <name evidence="11" type="primary">holA</name>
    <name evidence="11" type="ORF">ACFPU1_11715</name>
</gene>
<dbReference type="Gene3D" id="1.10.8.60">
    <property type="match status" value="1"/>
</dbReference>
<dbReference type="PANTHER" id="PTHR34388">
    <property type="entry name" value="DNA POLYMERASE III SUBUNIT DELTA"/>
    <property type="match status" value="1"/>
</dbReference>
<feature type="domain" description="DNA polymerase III delta subunit-like C-terminal" evidence="10">
    <location>
        <begin position="217"/>
        <end position="337"/>
    </location>
</feature>
<dbReference type="InterPro" id="IPR048466">
    <property type="entry name" value="DNA_pol3_delta-like_C"/>
</dbReference>
<accession>A0ABW0YRV0</accession>
<evidence type="ECO:0000256" key="4">
    <source>
        <dbReference type="ARBA" id="ARBA00022695"/>
    </source>
</evidence>
<organism evidence="11 12">
    <name type="scientific">Thalassorhabdus alkalitolerans</name>
    <dbReference type="NCBI Taxonomy" id="2282697"/>
    <lineage>
        <taxon>Bacteria</taxon>
        <taxon>Bacillati</taxon>
        <taxon>Bacillota</taxon>
        <taxon>Bacilli</taxon>
        <taxon>Bacillales</taxon>
        <taxon>Bacillaceae</taxon>
        <taxon>Thalassorhabdus</taxon>
    </lineage>
</organism>
<dbReference type="EC" id="2.7.7.7" evidence="1"/>
<dbReference type="Pfam" id="PF21694">
    <property type="entry name" value="DNA_pol3_delta_C"/>
    <property type="match status" value="1"/>
</dbReference>
<evidence type="ECO:0000256" key="8">
    <source>
        <dbReference type="ARBA" id="ARBA00049244"/>
    </source>
</evidence>
<evidence type="ECO:0000259" key="9">
    <source>
        <dbReference type="Pfam" id="PF06144"/>
    </source>
</evidence>
<keyword evidence="4 11" id="KW-0548">Nucleotidyltransferase</keyword>
<evidence type="ECO:0000313" key="11">
    <source>
        <dbReference type="EMBL" id="MFC5713452.1"/>
    </source>
</evidence>
<keyword evidence="5" id="KW-0235">DNA replication</keyword>
<reference evidence="12" key="1">
    <citation type="journal article" date="2019" name="Int. J. Syst. Evol. Microbiol.">
        <title>The Global Catalogue of Microorganisms (GCM) 10K type strain sequencing project: providing services to taxonomists for standard genome sequencing and annotation.</title>
        <authorList>
            <consortium name="The Broad Institute Genomics Platform"/>
            <consortium name="The Broad Institute Genome Sequencing Center for Infectious Disease"/>
            <person name="Wu L."/>
            <person name="Ma J."/>
        </authorList>
    </citation>
    <scope>NUCLEOTIDE SEQUENCE [LARGE SCALE GENOMIC DNA]</scope>
    <source>
        <strain evidence="12">CECT 7184</strain>
    </source>
</reference>
<dbReference type="PANTHER" id="PTHR34388:SF1">
    <property type="entry name" value="DNA POLYMERASE III SUBUNIT DELTA"/>
    <property type="match status" value="1"/>
</dbReference>
<proteinExistence type="inferred from homology"/>
<evidence type="ECO:0000256" key="7">
    <source>
        <dbReference type="ARBA" id="ARBA00034754"/>
    </source>
</evidence>
<keyword evidence="6" id="KW-0239">DNA-directed DNA polymerase</keyword>
<sequence length="347" mass="40003">MSYIKLKEKIKKGQLAPLYLLYGTEQYLIDEITQQLLSKALTDEERDFNLSVYDMQEQPVDSAVEEGQTLPFFGDRRVVIIKNASFLTGAKGKDKIEHNLKVLEEYIENPPGETLFIIIAPYAKLDERKKLVKKLKSGGEVLQADSFDDQLKAKWLQDKAEEMNLSLPSEAKEKLLQLAGRDLMQLASEFQKLALYAGESKSITVEAVEMLIARTLEENIFALVENVVYGRTEKALRIYYDLLKQNEEPVKILNLFARQFRIILHIKELSRRGYSRQKIAGHLKLHPYAVKMAEQQAKGFSEKELATILKELAEMDYQMKMGKMDKKLILELFITQLKKEPKKARPR</sequence>
<evidence type="ECO:0000256" key="3">
    <source>
        <dbReference type="ARBA" id="ARBA00022679"/>
    </source>
</evidence>
<keyword evidence="3 11" id="KW-0808">Transferase</keyword>
<dbReference type="NCBIfam" id="TIGR01128">
    <property type="entry name" value="holA"/>
    <property type="match status" value="1"/>
</dbReference>
<dbReference type="InterPro" id="IPR010372">
    <property type="entry name" value="DNA_pol3_delta_N"/>
</dbReference>
<dbReference type="EMBL" id="JBHSOZ010000005">
    <property type="protein sequence ID" value="MFC5713452.1"/>
    <property type="molecule type" value="Genomic_DNA"/>
</dbReference>
<evidence type="ECO:0000256" key="2">
    <source>
        <dbReference type="ARBA" id="ARBA00017703"/>
    </source>
</evidence>
<comment type="similarity">
    <text evidence="7">Belongs to the DNA polymerase HolA subunit family.</text>
</comment>
<dbReference type="Gene3D" id="1.20.272.10">
    <property type="match status" value="1"/>
</dbReference>
<name>A0ABW0YRV0_9BACI</name>
<dbReference type="Gene3D" id="3.40.50.300">
    <property type="entry name" value="P-loop containing nucleotide triphosphate hydrolases"/>
    <property type="match status" value="1"/>
</dbReference>
<keyword evidence="12" id="KW-1185">Reference proteome</keyword>
<dbReference type="SUPFAM" id="SSF48019">
    <property type="entry name" value="post-AAA+ oligomerization domain-like"/>
    <property type="match status" value="1"/>
</dbReference>
<dbReference type="SUPFAM" id="SSF52540">
    <property type="entry name" value="P-loop containing nucleoside triphosphate hydrolases"/>
    <property type="match status" value="1"/>
</dbReference>
<dbReference type="RefSeq" id="WP_385941290.1">
    <property type="nucleotide sequence ID" value="NZ_JBHSOZ010000005.1"/>
</dbReference>
<dbReference type="GO" id="GO:0003887">
    <property type="term" value="F:DNA-directed DNA polymerase activity"/>
    <property type="evidence" value="ECO:0007669"/>
    <property type="project" value="UniProtKB-EC"/>
</dbReference>
<dbReference type="InterPro" id="IPR027417">
    <property type="entry name" value="P-loop_NTPase"/>
</dbReference>
<evidence type="ECO:0000259" key="10">
    <source>
        <dbReference type="Pfam" id="PF21694"/>
    </source>
</evidence>